<name>A0A4R7JCR4_9ACTN</name>
<dbReference type="InterPro" id="IPR051458">
    <property type="entry name" value="Cyt/Met_Dipeptidase"/>
</dbReference>
<dbReference type="AlphaFoldDB" id="A0A4R7JCR4"/>
<dbReference type="SUPFAM" id="SSF53187">
    <property type="entry name" value="Zn-dependent exopeptidases"/>
    <property type="match status" value="1"/>
</dbReference>
<dbReference type="InterPro" id="IPR002933">
    <property type="entry name" value="Peptidase_M20"/>
</dbReference>
<keyword evidence="3" id="KW-0378">Hydrolase</keyword>
<sequence length="443" mass="45591">MSELEAAVEREIPGVIADLERLVAIPSVSADPAHDADVQRCAEEVAALLQAAGCPEVEIVSEGGKPAVIGRCPAPEGTPTVCLYAHYDVQPTGGEQGWQTAPFTATERDGRLYGRGAADDKGGLAVHLATLRAFGGKPPVGITFFIEGEEEVGSPSLGTILARHADKLACDLFVITDSSNWEVGVPAFTTSLRGLAECYVTVQTLGDPVHSGQFGGVAPDALTALCKLLGTLHDDRGDVAVAGLHRGTGPELDYTEERFGAESGVLEGVGLIGTGSISERLWYAPSVSVVGLDARPVEQASNTLYPSARAKVSLRVAPGGDGAAEQAALAEHLRTHAPWGVQVSVTEGESGPPARLSLDGALAEAAKAAFTEAFGVEPVPMGMGGSIPMAQEFADAVPGATVLVTAVCDPGSQIHGFNESLDLGDFAKACKAEALLLRKLAGA</sequence>
<keyword evidence="2" id="KW-0479">Metal-binding</keyword>
<evidence type="ECO:0000256" key="3">
    <source>
        <dbReference type="ARBA" id="ARBA00022801"/>
    </source>
</evidence>
<dbReference type="Gene3D" id="3.30.70.360">
    <property type="match status" value="1"/>
</dbReference>
<dbReference type="GO" id="GO:0008233">
    <property type="term" value="F:peptidase activity"/>
    <property type="evidence" value="ECO:0007669"/>
    <property type="project" value="UniProtKB-KW"/>
</dbReference>
<evidence type="ECO:0000313" key="6">
    <source>
        <dbReference type="Proteomes" id="UP000295371"/>
    </source>
</evidence>
<accession>A0A4R7JCR4</accession>
<protein>
    <submittedName>
        <fullName evidence="5">Acetylornithine deacetylase/succinyl-diaminopimelate desuccinylase-like protein</fullName>
    </submittedName>
</protein>
<dbReference type="Pfam" id="PF07687">
    <property type="entry name" value="M20_dimer"/>
    <property type="match status" value="1"/>
</dbReference>
<dbReference type="OrthoDB" id="9761532at2"/>
<proteinExistence type="predicted"/>
<evidence type="ECO:0000256" key="1">
    <source>
        <dbReference type="ARBA" id="ARBA00022670"/>
    </source>
</evidence>
<comment type="caution">
    <text evidence="5">The sequence shown here is derived from an EMBL/GenBank/DDBJ whole genome shotgun (WGS) entry which is preliminary data.</text>
</comment>
<dbReference type="NCBIfam" id="NF005914">
    <property type="entry name" value="PRK07907.1"/>
    <property type="match status" value="1"/>
</dbReference>
<reference evidence="5 6" key="1">
    <citation type="submission" date="2019-03" db="EMBL/GenBank/DDBJ databases">
        <title>Genomic Encyclopedia of Archaeal and Bacterial Type Strains, Phase II (KMG-II): from individual species to whole genera.</title>
        <authorList>
            <person name="Goeker M."/>
        </authorList>
    </citation>
    <scope>NUCLEOTIDE SEQUENCE [LARGE SCALE GENOMIC DNA]</scope>
    <source>
        <strain evidence="5 6">DSM 24323</strain>
    </source>
</reference>
<dbReference type="GO" id="GO:0006508">
    <property type="term" value="P:proteolysis"/>
    <property type="evidence" value="ECO:0007669"/>
    <property type="project" value="UniProtKB-KW"/>
</dbReference>
<dbReference type="EMBL" id="SOAW01000001">
    <property type="protein sequence ID" value="TDT34507.1"/>
    <property type="molecule type" value="Genomic_DNA"/>
</dbReference>
<dbReference type="Gene3D" id="3.40.630.10">
    <property type="entry name" value="Zn peptidases"/>
    <property type="match status" value="1"/>
</dbReference>
<evidence type="ECO:0000313" key="5">
    <source>
        <dbReference type="EMBL" id="TDT34507.1"/>
    </source>
</evidence>
<dbReference type="GO" id="GO:0046872">
    <property type="term" value="F:metal ion binding"/>
    <property type="evidence" value="ECO:0007669"/>
    <property type="project" value="UniProtKB-KW"/>
</dbReference>
<dbReference type="RefSeq" id="WP_133754869.1">
    <property type="nucleotide sequence ID" value="NZ_SOAW01000001.1"/>
</dbReference>
<keyword evidence="6" id="KW-1185">Reference proteome</keyword>
<organism evidence="5 6">
    <name type="scientific">Naumannella halotolerans</name>
    <dbReference type="NCBI Taxonomy" id="993414"/>
    <lineage>
        <taxon>Bacteria</taxon>
        <taxon>Bacillati</taxon>
        <taxon>Actinomycetota</taxon>
        <taxon>Actinomycetes</taxon>
        <taxon>Propionibacteriales</taxon>
        <taxon>Propionibacteriaceae</taxon>
        <taxon>Naumannella</taxon>
    </lineage>
</organism>
<evidence type="ECO:0000256" key="2">
    <source>
        <dbReference type="ARBA" id="ARBA00022723"/>
    </source>
</evidence>
<dbReference type="PANTHER" id="PTHR43270:SF12">
    <property type="entry name" value="SUCCINYL-DIAMINOPIMELATE DESUCCINYLASE"/>
    <property type="match status" value="1"/>
</dbReference>
<dbReference type="Proteomes" id="UP000295371">
    <property type="component" value="Unassembled WGS sequence"/>
</dbReference>
<dbReference type="PANTHER" id="PTHR43270">
    <property type="entry name" value="BETA-ALA-HIS DIPEPTIDASE"/>
    <property type="match status" value="1"/>
</dbReference>
<dbReference type="InterPro" id="IPR011650">
    <property type="entry name" value="Peptidase_M20_dimer"/>
</dbReference>
<gene>
    <name evidence="5" type="ORF">CLV29_2177</name>
</gene>
<dbReference type="Pfam" id="PF01546">
    <property type="entry name" value="Peptidase_M20"/>
    <property type="match status" value="1"/>
</dbReference>
<keyword evidence="1" id="KW-0645">Protease</keyword>
<evidence type="ECO:0000259" key="4">
    <source>
        <dbReference type="Pfam" id="PF07687"/>
    </source>
</evidence>
<feature type="domain" description="Peptidase M20 dimerisation" evidence="4">
    <location>
        <begin position="191"/>
        <end position="340"/>
    </location>
</feature>